<dbReference type="AlphaFoldDB" id="A0A1I8BPH2"/>
<sequence length="259" mass="31019">MIPQPNQGGFKREANAQQQQTLSTLQKVVRYAEKGIIMPGIMYFFYRYVHNRYQNARKNQKKRKDEGNRTTTIFYCGDCPETKEITYKLTENLHFDPFVAKLGALELEKARNSKALHIYILNENVLINDNSTRFSEFVDWLDELKYERRERSYLRHTHFTIIYINKKEMENENNSDKQLINSFEKRLLSLESKQLYETLIIKGKQQCNHEFYNKLNDLLKRFNYGEFDSLNAESDVYTESERYKKIFLDFKTGNKIFSE</sequence>
<protein>
    <submittedName>
        <fullName evidence="2">Uncharacterized protein</fullName>
    </submittedName>
</protein>
<dbReference type="WBParaSite" id="MhA1_Contig388.frz3.gene2">
    <property type="protein sequence ID" value="MhA1_Contig388.frz3.gene2"/>
    <property type="gene ID" value="MhA1_Contig388.frz3.gene2"/>
</dbReference>
<proteinExistence type="predicted"/>
<organism evidence="1 2">
    <name type="scientific">Meloidogyne hapla</name>
    <name type="common">Root-knot nematode worm</name>
    <dbReference type="NCBI Taxonomy" id="6305"/>
    <lineage>
        <taxon>Eukaryota</taxon>
        <taxon>Metazoa</taxon>
        <taxon>Ecdysozoa</taxon>
        <taxon>Nematoda</taxon>
        <taxon>Chromadorea</taxon>
        <taxon>Rhabditida</taxon>
        <taxon>Tylenchina</taxon>
        <taxon>Tylenchomorpha</taxon>
        <taxon>Tylenchoidea</taxon>
        <taxon>Meloidogynidae</taxon>
        <taxon>Meloidogyninae</taxon>
        <taxon>Meloidogyne</taxon>
    </lineage>
</organism>
<name>A0A1I8BPH2_MELHA</name>
<evidence type="ECO:0000313" key="2">
    <source>
        <dbReference type="WBParaSite" id="MhA1_Contig388.frz3.gene2"/>
    </source>
</evidence>
<reference evidence="2" key="1">
    <citation type="submission" date="2016-11" db="UniProtKB">
        <authorList>
            <consortium name="WormBaseParasite"/>
        </authorList>
    </citation>
    <scope>IDENTIFICATION</scope>
</reference>
<keyword evidence="1" id="KW-1185">Reference proteome</keyword>
<accession>A0A1I8BPH2</accession>
<evidence type="ECO:0000313" key="1">
    <source>
        <dbReference type="Proteomes" id="UP000095281"/>
    </source>
</evidence>
<dbReference type="Proteomes" id="UP000095281">
    <property type="component" value="Unplaced"/>
</dbReference>